<reference evidence="1" key="1">
    <citation type="submission" date="2022-10" db="EMBL/GenBank/DDBJ databases">
        <title>Complete Genome of Trichothecium roseum strain YXFP-22015, a Plant Pathogen Isolated from Citrus.</title>
        <authorList>
            <person name="Wang Y."/>
            <person name="Zhu L."/>
        </authorList>
    </citation>
    <scope>NUCLEOTIDE SEQUENCE</scope>
    <source>
        <strain evidence="1">YXFP-22015</strain>
    </source>
</reference>
<name>A0ACC0VD06_9HYPO</name>
<gene>
    <name evidence="1" type="ORF">N3K66_000813</name>
</gene>
<evidence type="ECO:0000313" key="2">
    <source>
        <dbReference type="Proteomes" id="UP001163324"/>
    </source>
</evidence>
<dbReference type="Proteomes" id="UP001163324">
    <property type="component" value="Chromosome 1"/>
</dbReference>
<proteinExistence type="predicted"/>
<accession>A0ACC0VD06</accession>
<evidence type="ECO:0000313" key="1">
    <source>
        <dbReference type="EMBL" id="KAI9904284.1"/>
    </source>
</evidence>
<sequence>MKLETSSSLSSVAVAIILACLYVCKVSLSKKNSLPPGPPGEIILGHFRIIPTNNPEYEYMRWSEEYKSDILGFHMPGKTIIVLNSVRAAMDLLDKRGGNYSDRPDFILFMAMGWEKTLTFLRAGPMFKKHRSMLQRAFSKSNIVQFRPWQELQARIMLKGFSERPWDWEHILRRFATAVIMGIAHGVKIDNDSSPFIEMAEKASYALGHGGAPAGTPVDYFPFIRHLPRIFHDQTLRNAMKWRQDIRNIHEEPYKAAVSSDERAPSILQGLLDQLEEHKKSGKDSNMTESDVKGAAAAVYAAGQDTVWSSIVVFILNMVLHPEVQSKAQSMIDQVVGRDRLPSYEDRPKLPYVEFIVQETLRWCPVSPLGVPHRAMQDDQYKGYLIPKGALVYANARAMTHDATVYNNPDAFDPDRYISVADGGRGEPFPVGHFGFGRRKCVGLHLAEASIWIVVVSMLSTFDIKRDLDQDGHELVPKVKLTNGLTSHPERFPCRIVGRDEKAIAMVQAC</sequence>
<dbReference type="EMBL" id="CM047940">
    <property type="protein sequence ID" value="KAI9904284.1"/>
    <property type="molecule type" value="Genomic_DNA"/>
</dbReference>
<protein>
    <submittedName>
        <fullName evidence="1">Uncharacterized protein</fullName>
    </submittedName>
</protein>
<comment type="caution">
    <text evidence="1">The sequence shown here is derived from an EMBL/GenBank/DDBJ whole genome shotgun (WGS) entry which is preliminary data.</text>
</comment>
<keyword evidence="2" id="KW-1185">Reference proteome</keyword>
<organism evidence="1 2">
    <name type="scientific">Trichothecium roseum</name>
    <dbReference type="NCBI Taxonomy" id="47278"/>
    <lineage>
        <taxon>Eukaryota</taxon>
        <taxon>Fungi</taxon>
        <taxon>Dikarya</taxon>
        <taxon>Ascomycota</taxon>
        <taxon>Pezizomycotina</taxon>
        <taxon>Sordariomycetes</taxon>
        <taxon>Hypocreomycetidae</taxon>
        <taxon>Hypocreales</taxon>
        <taxon>Hypocreales incertae sedis</taxon>
        <taxon>Trichothecium</taxon>
    </lineage>
</organism>